<comment type="similarity">
    <text evidence="2">Belongs to the REXO1/REXO3 family.</text>
</comment>
<sequence>MKRGSASTVGQPTAKKQKTSPPVSYGLVQVDTQSADAEGTAGEGSEWTKVEKRKAKKARHLEAKLDARPPRFMYANGEITRRREAVGIDAYQDLREFVLHIVADAPPPGWIRVENPQAIRKVVVLLIPGLTSTVLSLPPLPTSATSNPNLPLSIPLPTDGSNPASTSDEADDLSDLTEEAASRYGGVPFVAKTFSHACPTKAPGDATRMHSVLSAFFHGPVSGEEKKKRVLQRIATERQLDKNPTQYLLNVEQMIENDYPIPSYMADVFQKTECWVEIPEPPATSPGKMPPVAKIFAIDCEMCVTEDGKELARVCIIEFTSGKVVYDQLVKPPKPITDYLTRFSGITAEALNPVTTTLADVQKHLLGLLSVTPTPFLLGHSLESDLRALKMCHPRCIDTALLYHHPRGRPLKPGLAWLTKKWCGREIQARGEGGHDPEEDARACLDLLKKKLDNGPGFGEFKTDIESIFERMGRSTGHAGTGSIRSAVVDHGNPGTWHGAKATTPIACKTDEEVFQGVLEAIPTHQFVFGRFTDLADALGWVTPKANADTVAGTVDATSDRPPVNLRNVLSTLNTRLAAIHATLPSRTAFILFSGHSDPRRMSALNAKKNVFETALRAGKSLDDLDREMWSAKDGRELEEEVEKAKRGLVFVSVKA</sequence>
<dbReference type="InterPro" id="IPR034922">
    <property type="entry name" value="REX1-like_exo"/>
</dbReference>
<dbReference type="InterPro" id="IPR036397">
    <property type="entry name" value="RNaseH_sf"/>
</dbReference>
<dbReference type="SUPFAM" id="SSF53098">
    <property type="entry name" value="Ribonuclease H-like"/>
    <property type="match status" value="1"/>
</dbReference>
<feature type="compositionally biased region" description="Low complexity" evidence="7">
    <location>
        <begin position="139"/>
        <end position="157"/>
    </location>
</feature>
<feature type="region of interest" description="Disordered" evidence="7">
    <location>
        <begin position="1"/>
        <end position="49"/>
    </location>
</feature>
<evidence type="ECO:0000256" key="2">
    <source>
        <dbReference type="ARBA" id="ARBA00006357"/>
    </source>
</evidence>
<evidence type="ECO:0000256" key="3">
    <source>
        <dbReference type="ARBA" id="ARBA00022722"/>
    </source>
</evidence>
<reference evidence="9 10" key="1">
    <citation type="submission" date="2019-02" db="EMBL/GenBank/DDBJ databases">
        <title>Genome sequencing of the rare red list fungi Dentipellis fragilis.</title>
        <authorList>
            <person name="Buettner E."/>
            <person name="Kellner H."/>
        </authorList>
    </citation>
    <scope>NUCLEOTIDE SEQUENCE [LARGE SCALE GENOMIC DNA]</scope>
    <source>
        <strain evidence="9 10">DSM 105465</strain>
    </source>
</reference>
<dbReference type="SMART" id="SM00479">
    <property type="entry name" value="EXOIII"/>
    <property type="match status" value="1"/>
</dbReference>
<dbReference type="EMBL" id="SEOQ01000023">
    <property type="protein sequence ID" value="TFY72168.1"/>
    <property type="molecule type" value="Genomic_DNA"/>
</dbReference>
<comment type="subcellular location">
    <subcellularLocation>
        <location evidence="1">Nucleus</location>
    </subcellularLocation>
</comment>
<name>A0A4Y9ZEH8_9AGAM</name>
<evidence type="ECO:0000313" key="9">
    <source>
        <dbReference type="EMBL" id="TFY72168.1"/>
    </source>
</evidence>
<keyword evidence="5" id="KW-0269">Exonuclease</keyword>
<dbReference type="STRING" id="205917.A0A4Y9ZEH8"/>
<keyword evidence="3" id="KW-0540">Nuclease</keyword>
<evidence type="ECO:0000313" key="10">
    <source>
        <dbReference type="Proteomes" id="UP000298327"/>
    </source>
</evidence>
<accession>A0A4Y9ZEH8</accession>
<dbReference type="GO" id="GO:0005634">
    <property type="term" value="C:nucleus"/>
    <property type="evidence" value="ECO:0007669"/>
    <property type="project" value="UniProtKB-SubCell"/>
</dbReference>
<dbReference type="PANTHER" id="PTHR12801:SF115">
    <property type="entry name" value="FI18136P1-RELATED"/>
    <property type="match status" value="1"/>
</dbReference>
<protein>
    <recommendedName>
        <fullName evidence="8">Exonuclease domain-containing protein</fullName>
    </recommendedName>
</protein>
<gene>
    <name evidence="9" type="ORF">EVG20_g835</name>
</gene>
<dbReference type="PANTHER" id="PTHR12801">
    <property type="entry name" value="RNA EXONUCLEASE REXO1 / RECO3 FAMILY MEMBER-RELATED"/>
    <property type="match status" value="1"/>
</dbReference>
<keyword evidence="4" id="KW-0378">Hydrolase</keyword>
<evidence type="ECO:0000256" key="6">
    <source>
        <dbReference type="ARBA" id="ARBA00023242"/>
    </source>
</evidence>
<dbReference type="Pfam" id="PF00929">
    <property type="entry name" value="RNase_T"/>
    <property type="match status" value="1"/>
</dbReference>
<dbReference type="InterPro" id="IPR047021">
    <property type="entry name" value="REXO1/3/4-like"/>
</dbReference>
<dbReference type="GO" id="GO:0003676">
    <property type="term" value="F:nucleic acid binding"/>
    <property type="evidence" value="ECO:0007669"/>
    <property type="project" value="InterPro"/>
</dbReference>
<dbReference type="Gene3D" id="3.30.420.10">
    <property type="entry name" value="Ribonuclease H-like superfamily/Ribonuclease H"/>
    <property type="match status" value="1"/>
</dbReference>
<dbReference type="CDD" id="cd06145">
    <property type="entry name" value="REX1_like"/>
    <property type="match status" value="1"/>
</dbReference>
<dbReference type="InterPro" id="IPR012337">
    <property type="entry name" value="RNaseH-like_sf"/>
</dbReference>
<evidence type="ECO:0000259" key="8">
    <source>
        <dbReference type="SMART" id="SM00479"/>
    </source>
</evidence>
<feature type="domain" description="Exonuclease" evidence="8">
    <location>
        <begin position="294"/>
        <end position="457"/>
    </location>
</feature>
<dbReference type="GO" id="GO:0004527">
    <property type="term" value="F:exonuclease activity"/>
    <property type="evidence" value="ECO:0007669"/>
    <property type="project" value="UniProtKB-KW"/>
</dbReference>
<dbReference type="OrthoDB" id="206335at2759"/>
<comment type="caution">
    <text evidence="9">The sequence shown here is derived from an EMBL/GenBank/DDBJ whole genome shotgun (WGS) entry which is preliminary data.</text>
</comment>
<evidence type="ECO:0000256" key="7">
    <source>
        <dbReference type="SAM" id="MobiDB-lite"/>
    </source>
</evidence>
<dbReference type="InterPro" id="IPR013520">
    <property type="entry name" value="Ribonucl_H"/>
</dbReference>
<dbReference type="Proteomes" id="UP000298327">
    <property type="component" value="Unassembled WGS sequence"/>
</dbReference>
<organism evidence="9 10">
    <name type="scientific">Dentipellis fragilis</name>
    <dbReference type="NCBI Taxonomy" id="205917"/>
    <lineage>
        <taxon>Eukaryota</taxon>
        <taxon>Fungi</taxon>
        <taxon>Dikarya</taxon>
        <taxon>Basidiomycota</taxon>
        <taxon>Agaricomycotina</taxon>
        <taxon>Agaricomycetes</taxon>
        <taxon>Russulales</taxon>
        <taxon>Hericiaceae</taxon>
        <taxon>Dentipellis</taxon>
    </lineage>
</organism>
<proteinExistence type="inferred from homology"/>
<dbReference type="AlphaFoldDB" id="A0A4Y9ZEH8"/>
<feature type="region of interest" description="Disordered" evidence="7">
    <location>
        <begin position="139"/>
        <end position="175"/>
    </location>
</feature>
<evidence type="ECO:0000256" key="5">
    <source>
        <dbReference type="ARBA" id="ARBA00022839"/>
    </source>
</evidence>
<evidence type="ECO:0000256" key="1">
    <source>
        <dbReference type="ARBA" id="ARBA00004123"/>
    </source>
</evidence>
<dbReference type="FunFam" id="3.30.420.10:FF:000019">
    <property type="entry name" value="RNA exonuclease NEF-sp"/>
    <property type="match status" value="1"/>
</dbReference>
<evidence type="ECO:0000256" key="4">
    <source>
        <dbReference type="ARBA" id="ARBA00022801"/>
    </source>
</evidence>
<keyword evidence="10" id="KW-1185">Reference proteome</keyword>
<keyword evidence="6" id="KW-0539">Nucleus</keyword>
<feature type="compositionally biased region" description="Polar residues" evidence="7">
    <location>
        <begin position="1"/>
        <end position="11"/>
    </location>
</feature>